<name>A0A484FQE4_COLOR</name>
<feature type="domain" description="GH16" evidence="2">
    <location>
        <begin position="36"/>
        <end position="271"/>
    </location>
</feature>
<comment type="caution">
    <text evidence="3">The sequence shown here is derived from an EMBL/GenBank/DDBJ whole genome shotgun (WGS) entry which is preliminary data.</text>
</comment>
<dbReference type="AlphaFoldDB" id="A0A484FQE4"/>
<dbReference type="OrthoDB" id="25131at2759"/>
<dbReference type="Gene3D" id="2.60.120.200">
    <property type="match status" value="1"/>
</dbReference>
<gene>
    <name evidence="3" type="ORF">Cob_v007540</name>
</gene>
<dbReference type="InterPro" id="IPR013320">
    <property type="entry name" value="ConA-like_dom_sf"/>
</dbReference>
<feature type="chain" id="PRO_5019863022" description="GH16 domain-containing protein" evidence="1">
    <location>
        <begin position="18"/>
        <end position="335"/>
    </location>
</feature>
<dbReference type="GO" id="GO:0005975">
    <property type="term" value="P:carbohydrate metabolic process"/>
    <property type="evidence" value="ECO:0007669"/>
    <property type="project" value="InterPro"/>
</dbReference>
<keyword evidence="4" id="KW-1185">Reference proteome</keyword>
<accession>A0A484FQE4</accession>
<reference evidence="4" key="2">
    <citation type="journal article" date="2019" name="Mol. Plant Microbe Interact.">
        <title>Genome sequence resources for four phytopathogenic fungi from the Colletotrichum orbiculare species complex.</title>
        <authorList>
            <person name="Gan P."/>
            <person name="Tsushima A."/>
            <person name="Narusaka M."/>
            <person name="Narusaka Y."/>
            <person name="Takano Y."/>
            <person name="Kubo Y."/>
            <person name="Shirasu K."/>
        </authorList>
    </citation>
    <scope>GENOME REANNOTATION</scope>
    <source>
        <strain evidence="4">104-T / ATCC 96160 / CBS 514.97 / LARS 414 / MAFF 240422</strain>
    </source>
</reference>
<organism evidence="3 4">
    <name type="scientific">Colletotrichum orbiculare (strain 104-T / ATCC 96160 / CBS 514.97 / LARS 414 / MAFF 240422)</name>
    <name type="common">Cucumber anthracnose fungus</name>
    <name type="synonym">Colletotrichum lagenarium</name>
    <dbReference type="NCBI Taxonomy" id="1213857"/>
    <lineage>
        <taxon>Eukaryota</taxon>
        <taxon>Fungi</taxon>
        <taxon>Dikarya</taxon>
        <taxon>Ascomycota</taxon>
        <taxon>Pezizomycotina</taxon>
        <taxon>Sordariomycetes</taxon>
        <taxon>Hypocreomycetidae</taxon>
        <taxon>Glomerellales</taxon>
        <taxon>Glomerellaceae</taxon>
        <taxon>Colletotrichum</taxon>
        <taxon>Colletotrichum orbiculare species complex</taxon>
    </lineage>
</organism>
<evidence type="ECO:0000313" key="4">
    <source>
        <dbReference type="Proteomes" id="UP000014480"/>
    </source>
</evidence>
<dbReference type="PANTHER" id="PTHR38121:SF2">
    <property type="entry name" value="ACYLTRANSFERASE 3 DOMAIN-CONTAINING PROTEIN"/>
    <property type="match status" value="1"/>
</dbReference>
<proteinExistence type="predicted"/>
<dbReference type="SUPFAM" id="SSF49899">
    <property type="entry name" value="Concanavalin A-like lectins/glucanases"/>
    <property type="match status" value="1"/>
</dbReference>
<protein>
    <recommendedName>
        <fullName evidence="2">GH16 domain-containing protein</fullName>
    </recommendedName>
</protein>
<evidence type="ECO:0000313" key="3">
    <source>
        <dbReference type="EMBL" id="TDZ19187.1"/>
    </source>
</evidence>
<sequence>MRSFLFAISLLASYTEAQRSSRGVASNKKWVVDNKYTFDSRSYYDFSKINVAGGTTLKTKVPAGLKASDYNVDEYTYKPSNVAINGGYLLLKVNANSFTSGEVTTTSKMRYASVRTVAILSDPAGTCNGMFFYQSDTQETDIEFLSNAKSASNVDAAQANGDRAGTRYLWLSNQASSASSQKVTTPVPLPANPTSTEHEYRLDWLPGMTRFFVDGVQVWNSTVNVPRNPGVWVFNNWANSDGYWAAGPPSRDSIFRIKEIDISRTCQSFQCRSRRRKHRGDAERTISNAGSDISALETDVKMGFRRSFLMPKMAHIVREEEARRGRDRTPRPRFE</sequence>
<keyword evidence="1" id="KW-0732">Signal</keyword>
<evidence type="ECO:0000259" key="2">
    <source>
        <dbReference type="PROSITE" id="PS51762"/>
    </source>
</evidence>
<dbReference type="STRING" id="1213857.A0A484FQE4"/>
<dbReference type="EMBL" id="AMCV02000020">
    <property type="protein sequence ID" value="TDZ19187.1"/>
    <property type="molecule type" value="Genomic_DNA"/>
</dbReference>
<reference evidence="4" key="1">
    <citation type="journal article" date="2013" name="New Phytol.">
        <title>Comparative genomic and transcriptomic analyses reveal the hemibiotrophic stage shift of Colletotrichum fungi.</title>
        <authorList>
            <person name="Gan P."/>
            <person name="Ikeda K."/>
            <person name="Irieda H."/>
            <person name="Narusaka M."/>
            <person name="O'Connell R.J."/>
            <person name="Narusaka Y."/>
            <person name="Takano Y."/>
            <person name="Kubo Y."/>
            <person name="Shirasu K."/>
        </authorList>
    </citation>
    <scope>NUCLEOTIDE SEQUENCE [LARGE SCALE GENOMIC DNA]</scope>
    <source>
        <strain evidence="4">104-T / ATCC 96160 / CBS 514.97 / LARS 414 / MAFF 240422</strain>
    </source>
</reference>
<dbReference type="GO" id="GO:0004553">
    <property type="term" value="F:hydrolase activity, hydrolyzing O-glycosyl compounds"/>
    <property type="evidence" value="ECO:0007669"/>
    <property type="project" value="InterPro"/>
</dbReference>
<dbReference type="InterPro" id="IPR000757">
    <property type="entry name" value="Beta-glucanase-like"/>
</dbReference>
<evidence type="ECO:0000256" key="1">
    <source>
        <dbReference type="SAM" id="SignalP"/>
    </source>
</evidence>
<dbReference type="PROSITE" id="PS51762">
    <property type="entry name" value="GH16_2"/>
    <property type="match status" value="1"/>
</dbReference>
<dbReference type="PANTHER" id="PTHR38121">
    <property type="entry name" value="GH16 DOMAIN-CONTAINING PROTEIN"/>
    <property type="match status" value="1"/>
</dbReference>
<feature type="signal peptide" evidence="1">
    <location>
        <begin position="1"/>
        <end position="17"/>
    </location>
</feature>
<dbReference type="Proteomes" id="UP000014480">
    <property type="component" value="Unassembled WGS sequence"/>
</dbReference>
<dbReference type="Pfam" id="PF00722">
    <property type="entry name" value="Glyco_hydro_16"/>
    <property type="match status" value="1"/>
</dbReference>
<dbReference type="CDD" id="cd00413">
    <property type="entry name" value="Glyco_hydrolase_16"/>
    <property type="match status" value="1"/>
</dbReference>